<dbReference type="RefSeq" id="WP_203664269.1">
    <property type="nucleotide sequence ID" value="NZ_BAAAZM010000015.1"/>
</dbReference>
<dbReference type="AlphaFoldDB" id="A0A8J3JFM9"/>
<gene>
    <name evidence="2" type="ORF">Aru02nite_66930</name>
</gene>
<reference evidence="2" key="1">
    <citation type="submission" date="2021-01" db="EMBL/GenBank/DDBJ databases">
        <title>Whole genome shotgun sequence of Actinocatenispora rupis NBRC 107355.</title>
        <authorList>
            <person name="Komaki H."/>
            <person name="Tamura T."/>
        </authorList>
    </citation>
    <scope>NUCLEOTIDE SEQUENCE</scope>
    <source>
        <strain evidence="2">NBRC 107355</strain>
    </source>
</reference>
<organism evidence="2 3">
    <name type="scientific">Actinocatenispora rupis</name>
    <dbReference type="NCBI Taxonomy" id="519421"/>
    <lineage>
        <taxon>Bacteria</taxon>
        <taxon>Bacillati</taxon>
        <taxon>Actinomycetota</taxon>
        <taxon>Actinomycetes</taxon>
        <taxon>Micromonosporales</taxon>
        <taxon>Micromonosporaceae</taxon>
        <taxon>Actinocatenispora</taxon>
    </lineage>
</organism>
<protein>
    <recommendedName>
        <fullName evidence="4">DUF998 domain-containing protein</fullName>
    </recommendedName>
</protein>
<evidence type="ECO:0000313" key="3">
    <source>
        <dbReference type="Proteomes" id="UP000612808"/>
    </source>
</evidence>
<feature type="transmembrane region" description="Helical" evidence="1">
    <location>
        <begin position="190"/>
        <end position="209"/>
    </location>
</feature>
<keyword evidence="3" id="KW-1185">Reference proteome</keyword>
<evidence type="ECO:0000313" key="2">
    <source>
        <dbReference type="EMBL" id="GID15804.1"/>
    </source>
</evidence>
<feature type="transmembrane region" description="Helical" evidence="1">
    <location>
        <begin position="315"/>
        <end position="335"/>
    </location>
</feature>
<evidence type="ECO:0000256" key="1">
    <source>
        <dbReference type="SAM" id="Phobius"/>
    </source>
</evidence>
<feature type="transmembrane region" description="Helical" evidence="1">
    <location>
        <begin position="286"/>
        <end position="303"/>
    </location>
</feature>
<dbReference type="EMBL" id="BOMB01000048">
    <property type="protein sequence ID" value="GID15804.1"/>
    <property type="molecule type" value="Genomic_DNA"/>
</dbReference>
<feature type="transmembrane region" description="Helical" evidence="1">
    <location>
        <begin position="229"/>
        <end position="249"/>
    </location>
</feature>
<comment type="caution">
    <text evidence="2">The sequence shown here is derived from an EMBL/GenBank/DDBJ whole genome shotgun (WGS) entry which is preliminary data.</text>
</comment>
<name>A0A8J3JFM9_9ACTN</name>
<keyword evidence="1" id="KW-0812">Transmembrane</keyword>
<keyword evidence="1" id="KW-0472">Membrane</keyword>
<dbReference type="Proteomes" id="UP000612808">
    <property type="component" value="Unassembled WGS sequence"/>
</dbReference>
<feature type="transmembrane region" description="Helical" evidence="1">
    <location>
        <begin position="21"/>
        <end position="41"/>
    </location>
</feature>
<proteinExistence type="predicted"/>
<feature type="transmembrane region" description="Helical" evidence="1">
    <location>
        <begin position="47"/>
        <end position="65"/>
    </location>
</feature>
<accession>A0A8J3JFM9</accession>
<feature type="transmembrane region" description="Helical" evidence="1">
    <location>
        <begin position="255"/>
        <end position="274"/>
    </location>
</feature>
<keyword evidence="1" id="KW-1133">Transmembrane helix</keyword>
<sequence length="351" mass="37241">MATWSRRWTADPTPRRSRWRGRLLALALFGFSPFVGEFVLGNQPITAIAWVLVLATMYGGGAVLIREVVRRTRGGWPVIVLLGAAYALVEEGIVDQMLFNPGYLGLPSFDGYAPVPGLGMSAGLTEGSLMLHTVWSISVPIAVIEAFDRDAPRPWLGRPGLAVVGGVFVVGCAGLTAMQYEEFRFLASPVQLGVLVAAVVALVAAAVAVALRRNRSAADAGGRRAPRPWLVAVVAFALSGGYWAIEFAVPPFAGAWGVLPCVAVWVAASLVLLARYSRRPGWSATHVFAVGAGLLLTYVWVGFVQAASLPVSRPVALLGNVVCGVVAILVLRLAARVRRRADARTPAPARV</sequence>
<evidence type="ECO:0008006" key="4">
    <source>
        <dbReference type="Google" id="ProtNLM"/>
    </source>
</evidence>
<feature type="transmembrane region" description="Helical" evidence="1">
    <location>
        <begin position="159"/>
        <end position="178"/>
    </location>
</feature>